<keyword evidence="2" id="KW-1185">Reference proteome</keyword>
<evidence type="ECO:0000313" key="1">
    <source>
        <dbReference type="EMBL" id="KAH7031651.1"/>
    </source>
</evidence>
<evidence type="ECO:0000313" key="2">
    <source>
        <dbReference type="Proteomes" id="UP000756346"/>
    </source>
</evidence>
<comment type="caution">
    <text evidence="1">The sequence shown here is derived from an EMBL/GenBank/DDBJ whole genome shotgun (WGS) entry which is preliminary data.</text>
</comment>
<gene>
    <name evidence="1" type="ORF">B0I36DRAFT_125411</name>
</gene>
<sequence length="156" mass="17517">MFSSEVVGDDAAAPRWHQPTVPPFPTSAMRFFSVVHLQPELRRYHLFFSRDPAYKSGNITAPCACPGGFWPIGSQTVHNVQSTRLLAMTRHRPDCRKREPVSATSEYRRDSMHVRTHSCIRTTLRQSLGVAAKGHLGPWPALGSEALRFYPTNGEN</sequence>
<dbReference type="GeneID" id="70177653"/>
<dbReference type="Proteomes" id="UP000756346">
    <property type="component" value="Unassembled WGS sequence"/>
</dbReference>
<name>A0A9P9BNW2_9PEZI</name>
<dbReference type="EMBL" id="JAGTJQ010000005">
    <property type="protein sequence ID" value="KAH7031651.1"/>
    <property type="molecule type" value="Genomic_DNA"/>
</dbReference>
<dbReference type="AlphaFoldDB" id="A0A9P9BNW2"/>
<proteinExistence type="predicted"/>
<reference evidence="1" key="1">
    <citation type="journal article" date="2021" name="Nat. Commun.">
        <title>Genetic determinants of endophytism in the Arabidopsis root mycobiome.</title>
        <authorList>
            <person name="Mesny F."/>
            <person name="Miyauchi S."/>
            <person name="Thiergart T."/>
            <person name="Pickel B."/>
            <person name="Atanasova L."/>
            <person name="Karlsson M."/>
            <person name="Huettel B."/>
            <person name="Barry K.W."/>
            <person name="Haridas S."/>
            <person name="Chen C."/>
            <person name="Bauer D."/>
            <person name="Andreopoulos W."/>
            <person name="Pangilinan J."/>
            <person name="LaButti K."/>
            <person name="Riley R."/>
            <person name="Lipzen A."/>
            <person name="Clum A."/>
            <person name="Drula E."/>
            <person name="Henrissat B."/>
            <person name="Kohler A."/>
            <person name="Grigoriev I.V."/>
            <person name="Martin F.M."/>
            <person name="Hacquard S."/>
        </authorList>
    </citation>
    <scope>NUCLEOTIDE SEQUENCE</scope>
    <source>
        <strain evidence="1">MPI-CAGE-CH-0230</strain>
    </source>
</reference>
<accession>A0A9P9BNW2</accession>
<dbReference type="RefSeq" id="XP_046013331.1">
    <property type="nucleotide sequence ID" value="XM_046148107.1"/>
</dbReference>
<protein>
    <submittedName>
        <fullName evidence="1">Uncharacterized protein</fullName>
    </submittedName>
</protein>
<organism evidence="1 2">
    <name type="scientific">Microdochium trichocladiopsis</name>
    <dbReference type="NCBI Taxonomy" id="1682393"/>
    <lineage>
        <taxon>Eukaryota</taxon>
        <taxon>Fungi</taxon>
        <taxon>Dikarya</taxon>
        <taxon>Ascomycota</taxon>
        <taxon>Pezizomycotina</taxon>
        <taxon>Sordariomycetes</taxon>
        <taxon>Xylariomycetidae</taxon>
        <taxon>Xylariales</taxon>
        <taxon>Microdochiaceae</taxon>
        <taxon>Microdochium</taxon>
    </lineage>
</organism>